<dbReference type="EMBL" id="LGTL01000005">
    <property type="protein sequence ID" value="KPA82225.1"/>
    <property type="molecule type" value="Genomic_DNA"/>
</dbReference>
<keyword evidence="4" id="KW-1185">Reference proteome</keyword>
<feature type="compositionally biased region" description="Basic and acidic residues" evidence="2">
    <location>
        <begin position="44"/>
        <end position="55"/>
    </location>
</feature>
<dbReference type="GeneID" id="26903634"/>
<sequence length="558" mass="59891">MEALSLSISGSREGLAGRQGDSVYDDCDEFSNATICTSSPLGRLEPRSPRSDSKSHHSANASPSLESGDVRTPADPPKQLPLSNKNLQGFTAGMETGRLALRTDVVPDDEYVDYAANAPETDIKKKERAGRADESVLTVAGDTQDPGDLGSDAVDSNTLESNTSQHGAAASLEANAWNIERASVDAQAGSPTRRHADPLSTANLDQHLHNLTRGPAPLVVENVVTSIAAIAHERNVSTVAVAPEETVASNAVDASEVDMQSYSEAMSPVHNRSLKQSSVEETMDDMWSTASTLGRDGNFFALPNTDENPHALSKENLRQLRHQLESGETPLRPEVLAGLGSMMRDMTQTNSNKSASMAVEAPVTEDHSKPLGAGTSGGSLLRSFIETRSATTQPSHEGAMKEGSTSVAAGMSFHSTLVEVPATEQSERRGAGRAEFPSQQFTVSEQVEASTLDVDEEDVGNVDEADEEDAIHGKSSTDDSREGQNESVFNMTEDDGVDYMGDNGAMAGHMRELFKLVQESQREQTQLRQQVLEQRSVIERLQSTVQLLESELSALKKQ</sequence>
<protein>
    <submittedName>
        <fullName evidence="3">Uncharacterized protein</fullName>
    </submittedName>
</protein>
<dbReference type="OMA" id="HNLHGFT"/>
<dbReference type="AlphaFoldDB" id="A0A0N0DWU3"/>
<gene>
    <name evidence="3" type="ORF">ABB37_03343</name>
</gene>
<evidence type="ECO:0000313" key="3">
    <source>
        <dbReference type="EMBL" id="KPA82225.1"/>
    </source>
</evidence>
<name>A0A0N0DWU3_LEPPY</name>
<evidence type="ECO:0000256" key="2">
    <source>
        <dbReference type="SAM" id="MobiDB-lite"/>
    </source>
</evidence>
<feature type="compositionally biased region" description="Polar residues" evidence="2">
    <location>
        <begin position="437"/>
        <end position="449"/>
    </location>
</feature>
<feature type="compositionally biased region" description="Polar residues" evidence="2">
    <location>
        <begin position="31"/>
        <end position="40"/>
    </location>
</feature>
<dbReference type="OrthoDB" id="271998at2759"/>
<proteinExistence type="predicted"/>
<feature type="compositionally biased region" description="Basic and acidic residues" evidence="2">
    <location>
        <begin position="470"/>
        <end position="484"/>
    </location>
</feature>
<feature type="region of interest" description="Disordered" evidence="2">
    <location>
        <begin position="1"/>
        <end position="89"/>
    </location>
</feature>
<dbReference type="Proteomes" id="UP000037923">
    <property type="component" value="Unassembled WGS sequence"/>
</dbReference>
<feature type="coiled-coil region" evidence="1">
    <location>
        <begin position="510"/>
        <end position="558"/>
    </location>
</feature>
<keyword evidence="1" id="KW-0175">Coiled coil</keyword>
<evidence type="ECO:0000313" key="4">
    <source>
        <dbReference type="Proteomes" id="UP000037923"/>
    </source>
</evidence>
<evidence type="ECO:0000256" key="1">
    <source>
        <dbReference type="SAM" id="Coils"/>
    </source>
</evidence>
<organism evidence="3 4">
    <name type="scientific">Leptomonas pyrrhocoris</name>
    <name type="common">Firebug parasite</name>
    <dbReference type="NCBI Taxonomy" id="157538"/>
    <lineage>
        <taxon>Eukaryota</taxon>
        <taxon>Discoba</taxon>
        <taxon>Euglenozoa</taxon>
        <taxon>Kinetoplastea</taxon>
        <taxon>Metakinetoplastina</taxon>
        <taxon>Trypanosomatida</taxon>
        <taxon>Trypanosomatidae</taxon>
        <taxon>Leishmaniinae</taxon>
        <taxon>Leptomonas</taxon>
    </lineage>
</organism>
<feature type="compositionally biased region" description="Polar residues" evidence="2">
    <location>
        <begin position="1"/>
        <end position="10"/>
    </location>
</feature>
<feature type="compositionally biased region" description="Polar residues" evidence="2">
    <location>
        <begin position="154"/>
        <end position="166"/>
    </location>
</feature>
<feature type="region of interest" description="Disordered" evidence="2">
    <location>
        <begin position="422"/>
        <end position="485"/>
    </location>
</feature>
<feature type="compositionally biased region" description="Acidic residues" evidence="2">
    <location>
        <begin position="453"/>
        <end position="469"/>
    </location>
</feature>
<dbReference type="RefSeq" id="XP_015660664.1">
    <property type="nucleotide sequence ID" value="XM_015800657.1"/>
</dbReference>
<dbReference type="VEuPathDB" id="TriTrypDB:LpyrH10_05_2030"/>
<accession>A0A0N0DWU3</accession>
<reference evidence="3 4" key="1">
    <citation type="submission" date="2015-07" db="EMBL/GenBank/DDBJ databases">
        <title>High-quality genome of monoxenous trypanosomatid Leptomonas pyrrhocoris.</title>
        <authorList>
            <person name="Flegontov P."/>
            <person name="Butenko A."/>
            <person name="Firsov S."/>
            <person name="Vlcek C."/>
            <person name="Logacheva M.D."/>
            <person name="Field M."/>
            <person name="Filatov D."/>
            <person name="Flegontova O."/>
            <person name="Gerasimov E."/>
            <person name="Jackson A.P."/>
            <person name="Kelly S."/>
            <person name="Opperdoes F."/>
            <person name="O'Reilly A."/>
            <person name="Votypka J."/>
            <person name="Yurchenko V."/>
            <person name="Lukes J."/>
        </authorList>
    </citation>
    <scope>NUCLEOTIDE SEQUENCE [LARGE SCALE GENOMIC DNA]</scope>
    <source>
        <strain evidence="3">H10</strain>
    </source>
</reference>
<feature type="region of interest" description="Disordered" evidence="2">
    <location>
        <begin position="125"/>
        <end position="168"/>
    </location>
</feature>
<feature type="compositionally biased region" description="Basic and acidic residues" evidence="2">
    <location>
        <begin position="125"/>
        <end position="134"/>
    </location>
</feature>
<comment type="caution">
    <text evidence="3">The sequence shown here is derived from an EMBL/GenBank/DDBJ whole genome shotgun (WGS) entry which is preliminary data.</text>
</comment>